<keyword evidence="2" id="KW-1185">Reference proteome</keyword>
<evidence type="ECO:0000313" key="2">
    <source>
        <dbReference type="Proteomes" id="UP000005947"/>
    </source>
</evidence>
<reference evidence="1 2" key="1">
    <citation type="submission" date="2011-02" db="EMBL/GenBank/DDBJ databases">
        <authorList>
            <person name="Muzny D."/>
            <person name="Qin X."/>
            <person name="Buhay C."/>
            <person name="Dugan-Rocha S."/>
            <person name="Ding Y."/>
            <person name="Chen G."/>
            <person name="Hawes A."/>
            <person name="Holder M."/>
            <person name="Jhangiani S."/>
            <person name="Johnson A."/>
            <person name="Khan Z."/>
            <person name="Li Z."/>
            <person name="Liu W."/>
            <person name="Liu X."/>
            <person name="Perez L."/>
            <person name="Shen H."/>
            <person name="Wang Q."/>
            <person name="Watt J."/>
            <person name="Xi L."/>
            <person name="Xin Y."/>
            <person name="Zhou J."/>
            <person name="Deng J."/>
            <person name="Jiang H."/>
            <person name="Liu Y."/>
            <person name="Qu J."/>
            <person name="Song X.-Z."/>
            <person name="Zhang L."/>
            <person name="Villasana D."/>
            <person name="Johnson A."/>
            <person name="Liu J."/>
            <person name="Liyanage D."/>
            <person name="Lorensuhewa L."/>
            <person name="Robinson T."/>
            <person name="Song A."/>
            <person name="Song B.-B."/>
            <person name="Dinh H."/>
            <person name="Thornton R."/>
            <person name="Coyle M."/>
            <person name="Francisco L."/>
            <person name="Jackson L."/>
            <person name="Javaid M."/>
            <person name="Korchina V."/>
            <person name="Kovar C."/>
            <person name="Mata R."/>
            <person name="Mathew T."/>
            <person name="Ngo R."/>
            <person name="Nguyen L."/>
            <person name="Nguyen N."/>
            <person name="Okwuonu G."/>
            <person name="Ongeri F."/>
            <person name="Pham C."/>
            <person name="Simmons D."/>
            <person name="Wilczek-Boney K."/>
            <person name="Hale W."/>
            <person name="Jakkamsetti A."/>
            <person name="Pham P."/>
            <person name="Ruth R."/>
            <person name="San Lucas F."/>
            <person name="Warren J."/>
            <person name="Zhang J."/>
            <person name="Zhao Z."/>
            <person name="Zhou C."/>
            <person name="Zhu D."/>
            <person name="Lee S."/>
            <person name="Bess C."/>
            <person name="Blankenburg K."/>
            <person name="Forbes L."/>
            <person name="Fu Q."/>
            <person name="Gubbala S."/>
            <person name="Hirani K."/>
            <person name="Jayaseelan J.C."/>
            <person name="Lara F."/>
            <person name="Munidasa M."/>
            <person name="Palculict T."/>
            <person name="Patil S."/>
            <person name="Pu L.-L."/>
            <person name="Saada N."/>
            <person name="Tang L."/>
            <person name="Weissenberger G."/>
            <person name="Zhu Y."/>
            <person name="Hemphill L."/>
            <person name="Shang Y."/>
            <person name="Youmans B."/>
            <person name="Ayvaz T."/>
            <person name="Ross M."/>
            <person name="Santibanez J."/>
            <person name="Aqrawi P."/>
            <person name="Gross S."/>
            <person name="Joshi V."/>
            <person name="Fowler G."/>
            <person name="Nazareth L."/>
            <person name="Reid J."/>
            <person name="Worley K."/>
            <person name="Petrosino J."/>
            <person name="Highlander S."/>
            <person name="Gibbs R."/>
        </authorList>
    </citation>
    <scope>NUCLEOTIDE SEQUENCE [LARGE SCALE GENOMIC DNA]</scope>
    <source>
        <strain evidence="1 2">DSM 15829</strain>
    </source>
</reference>
<protein>
    <submittedName>
        <fullName evidence="1">Uncharacterized protein</fullName>
    </submittedName>
</protein>
<organism evidence="1 2">
    <name type="scientific">Fannyhessea vaginae DSM 15829</name>
    <dbReference type="NCBI Taxonomy" id="525256"/>
    <lineage>
        <taxon>Bacteria</taxon>
        <taxon>Bacillati</taxon>
        <taxon>Actinomycetota</taxon>
        <taxon>Coriobacteriia</taxon>
        <taxon>Coriobacteriales</taxon>
        <taxon>Atopobiaceae</taxon>
        <taxon>Fannyhessea</taxon>
    </lineage>
</organism>
<name>F1T4U8_9ACTN</name>
<evidence type="ECO:0000313" key="1">
    <source>
        <dbReference type="EMBL" id="EGF23742.1"/>
    </source>
</evidence>
<proteinExistence type="predicted"/>
<sequence length="39" mass="4420">MLAARLILFVRLLFALSLYDMTTVLSVSKESDFYGSNFS</sequence>
<dbReference type="AlphaFoldDB" id="F1T4U8"/>
<accession>F1T4U8</accession>
<dbReference type="EMBL" id="ACGK02000001">
    <property type="protein sequence ID" value="EGF23742.1"/>
    <property type="molecule type" value="Genomic_DNA"/>
</dbReference>
<comment type="caution">
    <text evidence="1">The sequence shown here is derived from an EMBL/GenBank/DDBJ whole genome shotgun (WGS) entry which is preliminary data.</text>
</comment>
<dbReference type="Proteomes" id="UP000005947">
    <property type="component" value="Unassembled WGS sequence"/>
</dbReference>
<gene>
    <name evidence="1" type="ORF">HMPREF0091_10689</name>
</gene>